<dbReference type="EMBL" id="JADCNM010000002">
    <property type="protein sequence ID" value="KAG0493383.1"/>
    <property type="molecule type" value="Genomic_DNA"/>
</dbReference>
<sequence length="102" mass="10983">MAFKSLGACRVSDHDGVVGEVRTTGISKNGCVYCTAIRRKDSEGRGRIFRSIDWSELESASTGSDPTKGSELPGGRAKAQAKPRSKTEITGVCHRRQMVQLG</sequence>
<comment type="caution">
    <text evidence="2">The sequence shown here is derived from an EMBL/GenBank/DDBJ whole genome shotgun (WGS) entry which is preliminary data.</text>
</comment>
<evidence type="ECO:0000313" key="2">
    <source>
        <dbReference type="EMBL" id="KAG0493383.1"/>
    </source>
</evidence>
<dbReference type="Proteomes" id="UP000639772">
    <property type="component" value="Unassembled WGS sequence"/>
</dbReference>
<accession>A0A835RWM4</accession>
<reference evidence="2 3" key="1">
    <citation type="journal article" date="2020" name="Nat. Food">
        <title>A phased Vanilla planifolia genome enables genetic improvement of flavour and production.</title>
        <authorList>
            <person name="Hasing T."/>
            <person name="Tang H."/>
            <person name="Brym M."/>
            <person name="Khazi F."/>
            <person name="Huang T."/>
            <person name="Chambers A.H."/>
        </authorList>
    </citation>
    <scope>NUCLEOTIDE SEQUENCE [LARGE SCALE GENOMIC DNA]</scope>
    <source>
        <tissue evidence="2">Leaf</tissue>
    </source>
</reference>
<evidence type="ECO:0000256" key="1">
    <source>
        <dbReference type="SAM" id="MobiDB-lite"/>
    </source>
</evidence>
<dbReference type="AlphaFoldDB" id="A0A835RWM4"/>
<organism evidence="2 3">
    <name type="scientific">Vanilla planifolia</name>
    <name type="common">Vanilla</name>
    <dbReference type="NCBI Taxonomy" id="51239"/>
    <lineage>
        <taxon>Eukaryota</taxon>
        <taxon>Viridiplantae</taxon>
        <taxon>Streptophyta</taxon>
        <taxon>Embryophyta</taxon>
        <taxon>Tracheophyta</taxon>
        <taxon>Spermatophyta</taxon>
        <taxon>Magnoliopsida</taxon>
        <taxon>Liliopsida</taxon>
        <taxon>Asparagales</taxon>
        <taxon>Orchidaceae</taxon>
        <taxon>Vanilloideae</taxon>
        <taxon>Vanilleae</taxon>
        <taxon>Vanilla</taxon>
    </lineage>
</organism>
<feature type="region of interest" description="Disordered" evidence="1">
    <location>
        <begin position="57"/>
        <end position="93"/>
    </location>
</feature>
<name>A0A835RWM4_VANPL</name>
<feature type="compositionally biased region" description="Polar residues" evidence="1">
    <location>
        <begin position="58"/>
        <end position="67"/>
    </location>
</feature>
<gene>
    <name evidence="2" type="ORF">HPP92_004377</name>
</gene>
<evidence type="ECO:0000313" key="3">
    <source>
        <dbReference type="Proteomes" id="UP000639772"/>
    </source>
</evidence>
<proteinExistence type="predicted"/>
<protein>
    <submittedName>
        <fullName evidence="2">Uncharacterized protein</fullName>
    </submittedName>
</protein>